<gene>
    <name evidence="1" type="ORF">GCM10023340_08220</name>
</gene>
<evidence type="ECO:0000313" key="1">
    <source>
        <dbReference type="EMBL" id="GAA5143251.1"/>
    </source>
</evidence>
<accession>A0ABP9PF37</accession>
<proteinExistence type="predicted"/>
<protein>
    <submittedName>
        <fullName evidence="1">Uncharacterized protein</fullName>
    </submittedName>
</protein>
<keyword evidence="2" id="KW-1185">Reference proteome</keyword>
<evidence type="ECO:0000313" key="2">
    <source>
        <dbReference type="Proteomes" id="UP001500221"/>
    </source>
</evidence>
<dbReference type="Proteomes" id="UP001500221">
    <property type="component" value="Unassembled WGS sequence"/>
</dbReference>
<name>A0ABP9PF37_9ACTN</name>
<dbReference type="RefSeq" id="WP_345454799.1">
    <property type="nucleotide sequence ID" value="NZ_BAABKG010000001.1"/>
</dbReference>
<dbReference type="EMBL" id="BAABKG010000001">
    <property type="protein sequence ID" value="GAA5143251.1"/>
    <property type="molecule type" value="Genomic_DNA"/>
</dbReference>
<organism evidence="1 2">
    <name type="scientific">Nocardioides marinquilinus</name>
    <dbReference type="NCBI Taxonomy" id="1210400"/>
    <lineage>
        <taxon>Bacteria</taxon>
        <taxon>Bacillati</taxon>
        <taxon>Actinomycetota</taxon>
        <taxon>Actinomycetes</taxon>
        <taxon>Propionibacteriales</taxon>
        <taxon>Nocardioidaceae</taxon>
        <taxon>Nocardioides</taxon>
    </lineage>
</organism>
<reference evidence="2" key="1">
    <citation type="journal article" date="2019" name="Int. J. Syst. Evol. Microbiol.">
        <title>The Global Catalogue of Microorganisms (GCM) 10K type strain sequencing project: providing services to taxonomists for standard genome sequencing and annotation.</title>
        <authorList>
            <consortium name="The Broad Institute Genomics Platform"/>
            <consortium name="The Broad Institute Genome Sequencing Center for Infectious Disease"/>
            <person name="Wu L."/>
            <person name="Ma J."/>
        </authorList>
    </citation>
    <scope>NUCLEOTIDE SEQUENCE [LARGE SCALE GENOMIC DNA]</scope>
    <source>
        <strain evidence="2">JCM 18459</strain>
    </source>
</reference>
<sequence length="64" mass="6848">MFTHDCTSCHQRSLIFPGQVTGLDNTDHGIVVHFACWCGSAQTLLTGRAAAEPQRRPEPAPAAA</sequence>
<comment type="caution">
    <text evidence="1">The sequence shown here is derived from an EMBL/GenBank/DDBJ whole genome shotgun (WGS) entry which is preliminary data.</text>
</comment>